<dbReference type="EMBL" id="JABBWD010000002">
    <property type="protein sequence ID" value="KAG1783320.1"/>
    <property type="molecule type" value="Genomic_DNA"/>
</dbReference>
<organism evidence="1 2">
    <name type="scientific">Suillus placidus</name>
    <dbReference type="NCBI Taxonomy" id="48579"/>
    <lineage>
        <taxon>Eukaryota</taxon>
        <taxon>Fungi</taxon>
        <taxon>Dikarya</taxon>
        <taxon>Basidiomycota</taxon>
        <taxon>Agaricomycotina</taxon>
        <taxon>Agaricomycetes</taxon>
        <taxon>Agaricomycetidae</taxon>
        <taxon>Boletales</taxon>
        <taxon>Suillineae</taxon>
        <taxon>Suillaceae</taxon>
        <taxon>Suillus</taxon>
    </lineage>
</organism>
<dbReference type="AlphaFoldDB" id="A0A9P7A7Z4"/>
<comment type="caution">
    <text evidence="1">The sequence shown here is derived from an EMBL/GenBank/DDBJ whole genome shotgun (WGS) entry which is preliminary data.</text>
</comment>
<reference evidence="1" key="1">
    <citation type="journal article" date="2020" name="New Phytol.">
        <title>Comparative genomics reveals dynamic genome evolution in host specialist ectomycorrhizal fungi.</title>
        <authorList>
            <person name="Lofgren L.A."/>
            <person name="Nguyen N.H."/>
            <person name="Vilgalys R."/>
            <person name="Ruytinx J."/>
            <person name="Liao H.L."/>
            <person name="Branco S."/>
            <person name="Kuo A."/>
            <person name="LaButti K."/>
            <person name="Lipzen A."/>
            <person name="Andreopoulos W."/>
            <person name="Pangilinan J."/>
            <person name="Riley R."/>
            <person name="Hundley H."/>
            <person name="Na H."/>
            <person name="Barry K."/>
            <person name="Grigoriev I.V."/>
            <person name="Stajich J.E."/>
            <person name="Kennedy P.G."/>
        </authorList>
    </citation>
    <scope>NUCLEOTIDE SEQUENCE</scope>
    <source>
        <strain evidence="1">DOB743</strain>
    </source>
</reference>
<dbReference type="OrthoDB" id="3229989at2759"/>
<gene>
    <name evidence="1" type="ORF">EV702DRAFT_1061254</name>
</gene>
<dbReference type="Proteomes" id="UP000714275">
    <property type="component" value="Unassembled WGS sequence"/>
</dbReference>
<accession>A0A9P7A7Z4</accession>
<evidence type="ECO:0000313" key="2">
    <source>
        <dbReference type="Proteomes" id="UP000714275"/>
    </source>
</evidence>
<proteinExistence type="predicted"/>
<keyword evidence="2" id="KW-1185">Reference proteome</keyword>
<evidence type="ECO:0000313" key="1">
    <source>
        <dbReference type="EMBL" id="KAG1783320.1"/>
    </source>
</evidence>
<protein>
    <submittedName>
        <fullName evidence="1">Uncharacterized protein</fullName>
    </submittedName>
</protein>
<name>A0A9P7A7Z4_9AGAM</name>
<sequence>MDNFLAPHSTEAVAHSRLRYAVLHSQTRLPFDFPSEDWLDWDISRPSFDESLVAHCASYHAFDRYLSGEDLFIPPRFPSELERVLRRHAYDSIHNAISRSRQTLKTGGYSRTCHLAEQSIRSVLNTEDNARRLLAWHRPNTPSPVTVDMARTVSVIQV</sequence>